<keyword evidence="1" id="KW-0812">Transmembrane</keyword>
<protein>
    <submittedName>
        <fullName evidence="2">Uncharacterized protein</fullName>
    </submittedName>
</protein>
<dbReference type="AlphaFoldDB" id="A0A0E0RBZ3"/>
<evidence type="ECO:0000313" key="3">
    <source>
        <dbReference type="Proteomes" id="UP000008022"/>
    </source>
</evidence>
<name>A0A0E0RBZ3_ORYRU</name>
<feature type="transmembrane region" description="Helical" evidence="1">
    <location>
        <begin position="134"/>
        <end position="155"/>
    </location>
</feature>
<dbReference type="Gramene" id="ORUFI11G24330.1">
    <property type="protein sequence ID" value="ORUFI11G24330.1"/>
    <property type="gene ID" value="ORUFI11G24330"/>
</dbReference>
<keyword evidence="1" id="KW-0472">Membrane</keyword>
<proteinExistence type="predicted"/>
<accession>A0A0E0RBZ3</accession>
<organism evidence="2 3">
    <name type="scientific">Oryza rufipogon</name>
    <name type="common">Brownbeard rice</name>
    <name type="synonym">Asian wild rice</name>
    <dbReference type="NCBI Taxonomy" id="4529"/>
    <lineage>
        <taxon>Eukaryota</taxon>
        <taxon>Viridiplantae</taxon>
        <taxon>Streptophyta</taxon>
        <taxon>Embryophyta</taxon>
        <taxon>Tracheophyta</taxon>
        <taxon>Spermatophyta</taxon>
        <taxon>Magnoliopsida</taxon>
        <taxon>Liliopsida</taxon>
        <taxon>Poales</taxon>
        <taxon>Poaceae</taxon>
        <taxon>BOP clade</taxon>
        <taxon>Oryzoideae</taxon>
        <taxon>Oryzeae</taxon>
        <taxon>Oryzinae</taxon>
        <taxon>Oryza</taxon>
    </lineage>
</organism>
<sequence>MAMRLLKNIGRRAPASMACVSSAFSPGGCGVQVLPATTAAGVAFSETNKGYSELKQMYQAFCFNHPGLYDSDTGCDEYVKRMRAIVELVCRLEKEGQDWTSCTIEWDSERDLPIVPQWTPSSRTRTMTVGDRHALLAAAIVVAGAATLVAGAAVVSRLTESSVFSPPDGVNWLGKFIN</sequence>
<dbReference type="Proteomes" id="UP000008022">
    <property type="component" value="Unassembled WGS sequence"/>
</dbReference>
<keyword evidence="3" id="KW-1185">Reference proteome</keyword>
<dbReference type="HOGENOM" id="CLU_140654_0_0_1"/>
<reference evidence="3" key="1">
    <citation type="submission" date="2013-06" db="EMBL/GenBank/DDBJ databases">
        <authorList>
            <person name="Zhao Q."/>
        </authorList>
    </citation>
    <scope>NUCLEOTIDE SEQUENCE</scope>
    <source>
        <strain evidence="3">cv. W1943</strain>
    </source>
</reference>
<keyword evidence="1" id="KW-1133">Transmembrane helix</keyword>
<evidence type="ECO:0000313" key="2">
    <source>
        <dbReference type="EnsemblPlants" id="ORUFI11G24330.1"/>
    </source>
</evidence>
<evidence type="ECO:0000256" key="1">
    <source>
        <dbReference type="SAM" id="Phobius"/>
    </source>
</evidence>
<dbReference type="OMA" id="CTIEWDS"/>
<reference evidence="2" key="2">
    <citation type="submission" date="2015-06" db="UniProtKB">
        <authorList>
            <consortium name="EnsemblPlants"/>
        </authorList>
    </citation>
    <scope>IDENTIFICATION</scope>
</reference>
<dbReference type="EnsemblPlants" id="ORUFI11G24330.1">
    <property type="protein sequence ID" value="ORUFI11G24330.1"/>
    <property type="gene ID" value="ORUFI11G24330"/>
</dbReference>